<keyword evidence="4" id="KW-0378">Hydrolase</keyword>
<feature type="active site" evidence="5">
    <location>
        <position position="170"/>
    </location>
</feature>
<evidence type="ECO:0000259" key="7">
    <source>
        <dbReference type="PROSITE" id="PS51767"/>
    </source>
</evidence>
<dbReference type="AlphaFoldDB" id="A0A8H6RUW5"/>
<feature type="region of interest" description="Disordered" evidence="6">
    <location>
        <begin position="99"/>
        <end position="139"/>
    </location>
</feature>
<dbReference type="GO" id="GO:0006508">
    <property type="term" value="P:proteolysis"/>
    <property type="evidence" value="ECO:0007669"/>
    <property type="project" value="UniProtKB-KW"/>
</dbReference>
<comment type="caution">
    <text evidence="8">The sequence shown here is derived from an EMBL/GenBank/DDBJ whole genome shotgun (WGS) entry which is preliminary data.</text>
</comment>
<dbReference type="EMBL" id="JABCIY010000007">
    <property type="protein sequence ID" value="KAF7197837.1"/>
    <property type="molecule type" value="Genomic_DNA"/>
</dbReference>
<dbReference type="InterPro" id="IPR033121">
    <property type="entry name" value="PEPTIDASE_A1"/>
</dbReference>
<keyword evidence="9" id="KW-1185">Reference proteome</keyword>
<dbReference type="Gene3D" id="2.40.70.10">
    <property type="entry name" value="Acid Proteases"/>
    <property type="match status" value="2"/>
</dbReference>
<dbReference type="Proteomes" id="UP000660729">
    <property type="component" value="Unassembled WGS sequence"/>
</dbReference>
<evidence type="ECO:0000256" key="6">
    <source>
        <dbReference type="SAM" id="MobiDB-lite"/>
    </source>
</evidence>
<accession>A0A8H6RUW5</accession>
<keyword evidence="2" id="KW-0645">Protease</keyword>
<dbReference type="SUPFAM" id="SSF50630">
    <property type="entry name" value="Acid proteases"/>
    <property type="match status" value="1"/>
</dbReference>
<evidence type="ECO:0000256" key="1">
    <source>
        <dbReference type="ARBA" id="ARBA00007447"/>
    </source>
</evidence>
<protein>
    <submittedName>
        <fullName evidence="8">Aspergillopepsin-1</fullName>
    </submittedName>
</protein>
<dbReference type="PANTHER" id="PTHR47966">
    <property type="entry name" value="BETA-SITE APP-CLEAVING ENZYME, ISOFORM A-RELATED"/>
    <property type="match status" value="1"/>
</dbReference>
<dbReference type="InterPro" id="IPR021109">
    <property type="entry name" value="Peptidase_aspartic_dom_sf"/>
</dbReference>
<evidence type="ECO:0000256" key="5">
    <source>
        <dbReference type="PIRSR" id="PIRSR601461-1"/>
    </source>
</evidence>
<dbReference type="PRINTS" id="PR00792">
    <property type="entry name" value="PEPSIN"/>
</dbReference>
<evidence type="ECO:0000256" key="3">
    <source>
        <dbReference type="ARBA" id="ARBA00022750"/>
    </source>
</evidence>
<feature type="domain" description="Peptidase A1" evidence="7">
    <location>
        <begin position="152"/>
        <end position="475"/>
    </location>
</feature>
<name>A0A8H6RUW5_9PEZI</name>
<dbReference type="Pfam" id="PF00026">
    <property type="entry name" value="Asp"/>
    <property type="match status" value="1"/>
</dbReference>
<dbReference type="InterPro" id="IPR001461">
    <property type="entry name" value="Aspartic_peptidase_A1"/>
</dbReference>
<dbReference type="FunFam" id="2.40.70.10:FF:000008">
    <property type="entry name" value="Cathepsin D"/>
    <property type="match status" value="1"/>
</dbReference>
<evidence type="ECO:0000256" key="2">
    <source>
        <dbReference type="ARBA" id="ARBA00022670"/>
    </source>
</evidence>
<dbReference type="OrthoDB" id="2747330at2759"/>
<dbReference type="GO" id="GO:0004190">
    <property type="term" value="F:aspartic-type endopeptidase activity"/>
    <property type="evidence" value="ECO:0007669"/>
    <property type="project" value="UniProtKB-KW"/>
</dbReference>
<feature type="active site" evidence="5">
    <location>
        <position position="366"/>
    </location>
</feature>
<dbReference type="CDD" id="cd06097">
    <property type="entry name" value="Aspergillopepsin_like"/>
    <property type="match status" value="1"/>
</dbReference>
<organism evidence="8 9">
    <name type="scientific">Pseudocercospora fuligena</name>
    <dbReference type="NCBI Taxonomy" id="685502"/>
    <lineage>
        <taxon>Eukaryota</taxon>
        <taxon>Fungi</taxon>
        <taxon>Dikarya</taxon>
        <taxon>Ascomycota</taxon>
        <taxon>Pezizomycotina</taxon>
        <taxon>Dothideomycetes</taxon>
        <taxon>Dothideomycetidae</taxon>
        <taxon>Mycosphaerellales</taxon>
        <taxon>Mycosphaerellaceae</taxon>
        <taxon>Pseudocercospora</taxon>
    </lineage>
</organism>
<keyword evidence="3" id="KW-0064">Aspartyl protease</keyword>
<evidence type="ECO:0000313" key="9">
    <source>
        <dbReference type="Proteomes" id="UP000660729"/>
    </source>
</evidence>
<dbReference type="InterPro" id="IPR034163">
    <property type="entry name" value="Aspergillopepsin-like_cat_dom"/>
</dbReference>
<reference evidence="8" key="1">
    <citation type="submission" date="2020-04" db="EMBL/GenBank/DDBJ databases">
        <title>Draft genome resource of the tomato pathogen Pseudocercospora fuligena.</title>
        <authorList>
            <person name="Zaccaron A."/>
        </authorList>
    </citation>
    <scope>NUCLEOTIDE SEQUENCE</scope>
    <source>
        <strain evidence="8">PF001</strain>
    </source>
</reference>
<comment type="similarity">
    <text evidence="1">Belongs to the peptidase A1 family.</text>
</comment>
<proteinExistence type="inferred from homology"/>
<evidence type="ECO:0000313" key="8">
    <source>
        <dbReference type="EMBL" id="KAF7197837.1"/>
    </source>
</evidence>
<sequence length="480" mass="51211">MASSGHHAPDGKKKDPAPVVRAANPAQANAPLHAVSAGLQGLYKVKCIRNPKYKPTPLGALMHICRKFEFTPTLPCPFTVVQQMVDDTTKLHQKLLAKAKPKVGNTDGADSSDDAQKQNTGGPRAVSRVVQKDSSGRVGEVDAQNIQNDSEYLAQVSIGTAPQTMSLCFDTGSSDLWVWSTSLPANTQTKGKTNGHIIFDPSKSSTFKKMDGAKWQIQYGDGSTARGTVGTDTVVIGGLSVQNQAVELASTLAPSFEETAGDGLLGLAFGSINTVKPNPVHTPVENMITQSDIPPESALFTAYLTNYQDNDPPSYTFGYIDQDLVKGKPITYTPIDNSLGFWQVKSAMTTVNGKQFPNAGNTAIMDTGTTLSLIDDTTCKNIYAAIPGSKYDDSQGGFIFPSNLGKAKLPTIQFAIGDGLCTIDKDDLSFADVGNGMTYGGIQSRGTMNFSIYGGTVLKSMYAIFDQGRKQFGFVQKAVN</sequence>
<gene>
    <name evidence="8" type="ORF">HII31_00926</name>
</gene>
<dbReference type="PROSITE" id="PS51767">
    <property type="entry name" value="PEPTIDASE_A1"/>
    <property type="match status" value="1"/>
</dbReference>
<evidence type="ECO:0000256" key="4">
    <source>
        <dbReference type="ARBA" id="ARBA00022801"/>
    </source>
</evidence>
<dbReference type="PANTHER" id="PTHR47966:SF1">
    <property type="entry name" value="ASPARTYL PROTEINASE"/>
    <property type="match status" value="1"/>
</dbReference>